<evidence type="ECO:0000256" key="1">
    <source>
        <dbReference type="ARBA" id="ARBA00004651"/>
    </source>
</evidence>
<keyword evidence="3 6" id="KW-0812">Transmembrane</keyword>
<keyword evidence="2" id="KW-0813">Transport</keyword>
<dbReference type="Pfam" id="PF11700">
    <property type="entry name" value="ATG22"/>
    <property type="match status" value="1"/>
</dbReference>
<dbReference type="Gene3D" id="1.20.1250.20">
    <property type="entry name" value="MFS general substrate transporter like domains"/>
    <property type="match status" value="1"/>
</dbReference>
<evidence type="ECO:0000256" key="2">
    <source>
        <dbReference type="ARBA" id="ARBA00022448"/>
    </source>
</evidence>
<proteinExistence type="predicted"/>
<dbReference type="InterPro" id="IPR036259">
    <property type="entry name" value="MFS_trans_sf"/>
</dbReference>
<feature type="transmembrane region" description="Helical" evidence="6">
    <location>
        <begin position="44"/>
        <end position="62"/>
    </location>
</feature>
<evidence type="ECO:0000256" key="3">
    <source>
        <dbReference type="ARBA" id="ARBA00022692"/>
    </source>
</evidence>
<dbReference type="EMBL" id="CP017703">
    <property type="protein sequence ID" value="ASS90912.1"/>
    <property type="molecule type" value="Genomic_DNA"/>
</dbReference>
<dbReference type="AlphaFoldDB" id="A0A223E6M6"/>
<feature type="transmembrane region" description="Helical" evidence="6">
    <location>
        <begin position="12"/>
        <end position="32"/>
    </location>
</feature>
<reference evidence="8 9" key="1">
    <citation type="submission" date="2016-10" db="EMBL/GenBank/DDBJ databases">
        <title>The whole genome sequencing and assembly of Aeribacillus pallidus KCTC3564 strain.</title>
        <authorList>
            <person name="Lee Y.-J."/>
            <person name="Park M.-K."/>
            <person name="Yi H."/>
            <person name="Bahn Y.-S."/>
            <person name="Kim J.F."/>
            <person name="Lee D.-W."/>
        </authorList>
    </citation>
    <scope>NUCLEOTIDE SEQUENCE [LARGE SCALE GENOMIC DNA]</scope>
    <source>
        <strain evidence="8 9">KCTC3564</strain>
    </source>
</reference>
<comment type="subcellular location">
    <subcellularLocation>
        <location evidence="1">Cell membrane</location>
        <topology evidence="1">Multi-pass membrane protein</topology>
    </subcellularLocation>
</comment>
<organism evidence="8 9">
    <name type="scientific">Aeribacillus pallidus</name>
    <dbReference type="NCBI Taxonomy" id="33936"/>
    <lineage>
        <taxon>Bacteria</taxon>
        <taxon>Bacillati</taxon>
        <taxon>Bacillota</taxon>
        <taxon>Bacilli</taxon>
        <taxon>Bacillales</taxon>
        <taxon>Bacillaceae</taxon>
        <taxon>Aeribacillus</taxon>
    </lineage>
</organism>
<evidence type="ECO:0000313" key="9">
    <source>
        <dbReference type="Proteomes" id="UP000214606"/>
    </source>
</evidence>
<keyword evidence="5 6" id="KW-0472">Membrane</keyword>
<evidence type="ECO:0000256" key="4">
    <source>
        <dbReference type="ARBA" id="ARBA00022989"/>
    </source>
</evidence>
<accession>A0A223E6M6</accession>
<sequence>MAEITPSSMYSKVYVFFNFSGMLSSIFAPYITGYFADITGKLEIGFYLSGVLLIIGAVLFLFTEGSNRMTHFVQYYKPGEEQVK</sequence>
<gene>
    <name evidence="8" type="ORF">AP3564_12395</name>
</gene>
<feature type="domain" description="Major facilitator superfamily (MFS) profile" evidence="7">
    <location>
        <begin position="1"/>
        <end position="68"/>
    </location>
</feature>
<evidence type="ECO:0000259" key="7">
    <source>
        <dbReference type="PROSITE" id="PS50850"/>
    </source>
</evidence>
<evidence type="ECO:0000256" key="6">
    <source>
        <dbReference type="SAM" id="Phobius"/>
    </source>
</evidence>
<dbReference type="PROSITE" id="PS50850">
    <property type="entry name" value="MFS"/>
    <property type="match status" value="1"/>
</dbReference>
<dbReference type="KEGG" id="apak:AP3564_12395"/>
<protein>
    <recommendedName>
        <fullName evidence="7">Major facilitator superfamily (MFS) profile domain-containing protein</fullName>
    </recommendedName>
</protein>
<dbReference type="InterPro" id="IPR024671">
    <property type="entry name" value="Atg22-like"/>
</dbReference>
<dbReference type="GO" id="GO:0022857">
    <property type="term" value="F:transmembrane transporter activity"/>
    <property type="evidence" value="ECO:0007669"/>
    <property type="project" value="InterPro"/>
</dbReference>
<dbReference type="InterPro" id="IPR020846">
    <property type="entry name" value="MFS_dom"/>
</dbReference>
<name>A0A223E6M6_9BACI</name>
<dbReference type="Proteomes" id="UP000214606">
    <property type="component" value="Chromosome"/>
</dbReference>
<evidence type="ECO:0000256" key="5">
    <source>
        <dbReference type="ARBA" id="ARBA00023136"/>
    </source>
</evidence>
<dbReference type="SUPFAM" id="SSF103473">
    <property type="entry name" value="MFS general substrate transporter"/>
    <property type="match status" value="1"/>
</dbReference>
<evidence type="ECO:0000313" key="8">
    <source>
        <dbReference type="EMBL" id="ASS90912.1"/>
    </source>
</evidence>
<dbReference type="GO" id="GO:0005886">
    <property type="term" value="C:plasma membrane"/>
    <property type="evidence" value="ECO:0007669"/>
    <property type="project" value="UniProtKB-SubCell"/>
</dbReference>
<keyword evidence="4 6" id="KW-1133">Transmembrane helix</keyword>